<dbReference type="GeneID" id="86941742"/>
<protein>
    <recommendedName>
        <fullName evidence="4">Pilus assembly protein</fullName>
    </recommendedName>
</protein>
<reference evidence="2 3" key="1">
    <citation type="submission" date="2011-10" db="EMBL/GenBank/DDBJ databases">
        <title>The Genome Sequence of Lachnospiraceae bacterium ACC2.</title>
        <authorList>
            <consortium name="The Broad Institute Genome Sequencing Platform"/>
            <person name="Earl A."/>
            <person name="Ward D."/>
            <person name="Feldgarden M."/>
            <person name="Gevers D."/>
            <person name="Sizova M."/>
            <person name="Hazen A."/>
            <person name="Epstein S."/>
            <person name="Young S.K."/>
            <person name="Zeng Q."/>
            <person name="Gargeya S."/>
            <person name="Fitzgerald M."/>
            <person name="Haas B."/>
            <person name="Abouelleil A."/>
            <person name="Alvarado L."/>
            <person name="Arachchi H.M."/>
            <person name="Berlin A."/>
            <person name="Brown A."/>
            <person name="Chapman S.B."/>
            <person name="Chen Z."/>
            <person name="Dunbar C."/>
            <person name="Freedman E."/>
            <person name="Gearin G."/>
            <person name="Goldberg J."/>
            <person name="Griggs A."/>
            <person name="Gujja S."/>
            <person name="Heiman D."/>
            <person name="Howarth C."/>
            <person name="Larson L."/>
            <person name="Lui A."/>
            <person name="MacDonald P.J.P."/>
            <person name="Montmayeur A."/>
            <person name="Murphy C."/>
            <person name="Neiman D."/>
            <person name="Pearson M."/>
            <person name="Priest M."/>
            <person name="Roberts A."/>
            <person name="Saif S."/>
            <person name="Shea T."/>
            <person name="Shenoy N."/>
            <person name="Sisk P."/>
            <person name="Stolte C."/>
            <person name="Sykes S."/>
            <person name="Wortman J."/>
            <person name="Nusbaum C."/>
            <person name="Birren B."/>
        </authorList>
    </citation>
    <scope>NUCLEOTIDE SEQUENCE [LARGE SCALE GENOMIC DNA]</scope>
    <source>
        <strain evidence="2 3">ACC2</strain>
    </source>
</reference>
<sequence length="282" mass="30936">MKTTVNQNRKTALQAQSRLSVSFSLHRSAALRRRAPLSASLTVEAALVLPLFLFVLLLFSVPFRIMTAERQMQRAAETVCDRAAALAALSTPEAAQYRNSLSSLALAAARAAVSDPNLSGLSAERSSFLADGETVRVVLDYSYTLPIPLFRLPAIRCSRTAWRRAWIGETDPENCVAANPEEEIVYVGRHSTRYHKTARCHYLYNDLRAVSLSEATAARNASGGRYHACPVCARGASGGTVYLMPSGTAWHRDPACRAIRAYVRAVPKREVEQLGPCSYCYP</sequence>
<feature type="transmembrane region" description="Helical" evidence="1">
    <location>
        <begin position="45"/>
        <end position="65"/>
    </location>
</feature>
<proteinExistence type="predicted"/>
<evidence type="ECO:0000313" key="2">
    <source>
        <dbReference type="EMBL" id="EHO15706.1"/>
    </source>
</evidence>
<name>A0AA36Y3C5_9FIRM</name>
<gene>
    <name evidence="2" type="ORF">HMPREF9623_02027</name>
</gene>
<keyword evidence="1" id="KW-0472">Membrane</keyword>
<dbReference type="EMBL" id="AGEL01000015">
    <property type="protein sequence ID" value="EHO15706.1"/>
    <property type="molecule type" value="Genomic_DNA"/>
</dbReference>
<comment type="caution">
    <text evidence="2">The sequence shown here is derived from an EMBL/GenBank/DDBJ whole genome shotgun (WGS) entry which is preliminary data.</text>
</comment>
<evidence type="ECO:0000313" key="3">
    <source>
        <dbReference type="Proteomes" id="UP000018466"/>
    </source>
</evidence>
<keyword evidence="1" id="KW-0812">Transmembrane</keyword>
<dbReference type="RefSeq" id="WP_009533833.1">
    <property type="nucleotide sequence ID" value="NZ_CAUTAZ010000003.1"/>
</dbReference>
<evidence type="ECO:0000256" key="1">
    <source>
        <dbReference type="SAM" id="Phobius"/>
    </source>
</evidence>
<dbReference type="AlphaFoldDB" id="A0AA36Y3C5"/>
<keyword evidence="1" id="KW-1133">Transmembrane helix</keyword>
<dbReference type="Proteomes" id="UP000018466">
    <property type="component" value="Unassembled WGS sequence"/>
</dbReference>
<organism evidence="2 3">
    <name type="scientific">Stomatobaculum longum</name>
    <dbReference type="NCBI Taxonomy" id="796942"/>
    <lineage>
        <taxon>Bacteria</taxon>
        <taxon>Bacillati</taxon>
        <taxon>Bacillota</taxon>
        <taxon>Clostridia</taxon>
        <taxon>Lachnospirales</taxon>
        <taxon>Lachnospiraceae</taxon>
        <taxon>Stomatobaculum</taxon>
    </lineage>
</organism>
<evidence type="ECO:0008006" key="4">
    <source>
        <dbReference type="Google" id="ProtNLM"/>
    </source>
</evidence>
<accession>A0AA36Y3C5</accession>
<keyword evidence="3" id="KW-1185">Reference proteome</keyword>